<evidence type="ECO:0000313" key="1">
    <source>
        <dbReference type="EMBL" id="KAK7075849.1"/>
    </source>
</evidence>
<reference evidence="1 2" key="1">
    <citation type="submission" date="2023-11" db="EMBL/GenBank/DDBJ databases">
        <title>Halocaridina rubra genome assembly.</title>
        <authorList>
            <person name="Smith C."/>
        </authorList>
    </citation>
    <scope>NUCLEOTIDE SEQUENCE [LARGE SCALE GENOMIC DNA]</scope>
    <source>
        <strain evidence="1">EP-1</strain>
        <tissue evidence="1">Whole</tissue>
    </source>
</reference>
<protein>
    <submittedName>
        <fullName evidence="1">Uncharacterized protein</fullName>
    </submittedName>
</protein>
<gene>
    <name evidence="1" type="ORF">SK128_011418</name>
</gene>
<dbReference type="Proteomes" id="UP001381693">
    <property type="component" value="Unassembled WGS sequence"/>
</dbReference>
<evidence type="ECO:0000313" key="2">
    <source>
        <dbReference type="Proteomes" id="UP001381693"/>
    </source>
</evidence>
<comment type="caution">
    <text evidence="1">The sequence shown here is derived from an EMBL/GenBank/DDBJ whole genome shotgun (WGS) entry which is preliminary data.</text>
</comment>
<organism evidence="1 2">
    <name type="scientific">Halocaridina rubra</name>
    <name type="common">Hawaiian red shrimp</name>
    <dbReference type="NCBI Taxonomy" id="373956"/>
    <lineage>
        <taxon>Eukaryota</taxon>
        <taxon>Metazoa</taxon>
        <taxon>Ecdysozoa</taxon>
        <taxon>Arthropoda</taxon>
        <taxon>Crustacea</taxon>
        <taxon>Multicrustacea</taxon>
        <taxon>Malacostraca</taxon>
        <taxon>Eumalacostraca</taxon>
        <taxon>Eucarida</taxon>
        <taxon>Decapoda</taxon>
        <taxon>Pleocyemata</taxon>
        <taxon>Caridea</taxon>
        <taxon>Atyoidea</taxon>
        <taxon>Atyidae</taxon>
        <taxon>Halocaridina</taxon>
    </lineage>
</organism>
<dbReference type="AlphaFoldDB" id="A0AAN9A6B6"/>
<accession>A0AAN9A6B6</accession>
<keyword evidence="2" id="KW-1185">Reference proteome</keyword>
<name>A0AAN9A6B6_HALRR</name>
<sequence length="56" mass="6712">MAFLYQGVMEVSSTQLIELYVENSIHISIFYIRKYFQYIYCILSFQCEPVKLSDFV</sequence>
<proteinExistence type="predicted"/>
<dbReference type="EMBL" id="JAXCGZ010010065">
    <property type="protein sequence ID" value="KAK7075849.1"/>
    <property type="molecule type" value="Genomic_DNA"/>
</dbReference>